<dbReference type="CDD" id="cd06257">
    <property type="entry name" value="DnaJ"/>
    <property type="match status" value="1"/>
</dbReference>
<dbReference type="InterPro" id="IPR001623">
    <property type="entry name" value="DnaJ_domain"/>
</dbReference>
<sequence>MDSEAWNEELEEQRLRSMRKEWEAASAGEHDYYAVLNVSRRATTEDIREAYRRLSRLFHPDRHHDAEKQEWARRQFHVIQRAHEILTDPAVRAAYDQLGEQGISMGKTVGYKLHSVKDLQDRFEREARMRRIEDVDEWVQSQSEITLSVNGSGIVSPSAAQSLQRGANKGAHGIGGLVMQQLFMSHSFTASLSDTVSGTVEGRMLSRNSNASAGNGAVKVMIKRTLGPQTWISFTTPVLPPHVVAVEALHCPSLGTFYQTKVEQHALDTHTPPAITVRAGRPLSPYSTVFISAATGNQYALSSVWAAGPARAPHRQPARVPRKPSSVTIGITGARSTDEELGANITATSNQAYIQAWYKRKIDMYFSVTGGLLVVGHNPQPVPASGNAARRTSSASPASSSAAPLLLGDISFNIDMVGEIDRHTKLGWKVDLGLASGVTLTVYLRRFRNSVNLPILLTPALELELAIYASAIPMAAALALHYFVLKPRRRRLIQRQMDMLKDEQRYQLSQQQRQAQEAVRLMADSVGRARKQALAANGLVIESALYGDLPFGIAAQDTNVLSAAMAKFGASRTALSSTDEPRACDVTVPLHALVVGDQLVIAGSGSKQFLPGFYDPTFGAPKSLFVRYCFRGKLHEVTVKDDQALAIPMREHCIE</sequence>
<organism evidence="6 7">
    <name type="scientific">Coemansia spiralis</name>
    <dbReference type="NCBI Taxonomy" id="417178"/>
    <lineage>
        <taxon>Eukaryota</taxon>
        <taxon>Fungi</taxon>
        <taxon>Fungi incertae sedis</taxon>
        <taxon>Zoopagomycota</taxon>
        <taxon>Kickxellomycotina</taxon>
        <taxon>Kickxellomycetes</taxon>
        <taxon>Kickxellales</taxon>
        <taxon>Kickxellaceae</taxon>
        <taxon>Coemansia</taxon>
    </lineage>
</organism>
<accession>A0A9W8GFE4</accession>
<proteinExistence type="predicted"/>
<protein>
    <recommendedName>
        <fullName evidence="5">J domain-containing protein</fullName>
    </recommendedName>
</protein>
<keyword evidence="4" id="KW-1133">Transmembrane helix</keyword>
<dbReference type="PROSITE" id="PS50076">
    <property type="entry name" value="DNAJ_2"/>
    <property type="match status" value="1"/>
</dbReference>
<evidence type="ECO:0000259" key="5">
    <source>
        <dbReference type="PROSITE" id="PS50076"/>
    </source>
</evidence>
<feature type="domain" description="J" evidence="5">
    <location>
        <begin position="31"/>
        <end position="99"/>
    </location>
</feature>
<keyword evidence="4" id="KW-0812">Transmembrane</keyword>
<feature type="transmembrane region" description="Helical" evidence="4">
    <location>
        <begin position="465"/>
        <end position="485"/>
    </location>
</feature>
<dbReference type="SMART" id="SM00271">
    <property type="entry name" value="DnaJ"/>
    <property type="match status" value="1"/>
</dbReference>
<dbReference type="GO" id="GO:0042407">
    <property type="term" value="P:cristae formation"/>
    <property type="evidence" value="ECO:0007669"/>
    <property type="project" value="TreeGrafter"/>
</dbReference>
<evidence type="ECO:0000313" key="7">
    <source>
        <dbReference type="Proteomes" id="UP001151516"/>
    </source>
</evidence>
<dbReference type="Pfam" id="PF11875">
    <property type="entry name" value="DnaJ-like_C11_C"/>
    <property type="match status" value="1"/>
</dbReference>
<dbReference type="EMBL" id="JANBTX010000203">
    <property type="protein sequence ID" value="KAJ2684556.1"/>
    <property type="molecule type" value="Genomic_DNA"/>
</dbReference>
<comment type="caution">
    <text evidence="6">The sequence shown here is derived from an EMBL/GenBank/DDBJ whole genome shotgun (WGS) entry which is preliminary data.</text>
</comment>
<dbReference type="Pfam" id="PF22774">
    <property type="entry name" value="DNAJC11_beta-barrel"/>
    <property type="match status" value="1"/>
</dbReference>
<evidence type="ECO:0000256" key="4">
    <source>
        <dbReference type="SAM" id="Phobius"/>
    </source>
</evidence>
<dbReference type="PROSITE" id="PS00636">
    <property type="entry name" value="DNAJ_1"/>
    <property type="match status" value="1"/>
</dbReference>
<gene>
    <name evidence="6" type="ORF">IWW39_004843</name>
</gene>
<dbReference type="PRINTS" id="PR00625">
    <property type="entry name" value="JDOMAIN"/>
</dbReference>
<dbReference type="AlphaFoldDB" id="A0A9W8GFE4"/>
<dbReference type="GO" id="GO:0016020">
    <property type="term" value="C:membrane"/>
    <property type="evidence" value="ECO:0007669"/>
    <property type="project" value="UniProtKB-SubCell"/>
</dbReference>
<dbReference type="InterPro" id="IPR018253">
    <property type="entry name" value="DnaJ_domain_CS"/>
</dbReference>
<name>A0A9W8GFE4_9FUNG</name>
<dbReference type="Pfam" id="PF00226">
    <property type="entry name" value="DnaJ"/>
    <property type="match status" value="1"/>
</dbReference>
<keyword evidence="3" id="KW-0143">Chaperone</keyword>
<dbReference type="GO" id="GO:0005739">
    <property type="term" value="C:mitochondrion"/>
    <property type="evidence" value="ECO:0007669"/>
    <property type="project" value="GOC"/>
</dbReference>
<evidence type="ECO:0000256" key="1">
    <source>
        <dbReference type="ARBA" id="ARBA00004370"/>
    </source>
</evidence>
<dbReference type="InterPro" id="IPR052243">
    <property type="entry name" value="Mito_inner_membrane_organizer"/>
</dbReference>
<evidence type="ECO:0000256" key="2">
    <source>
        <dbReference type="ARBA" id="ARBA00023136"/>
    </source>
</evidence>
<evidence type="ECO:0000256" key="3">
    <source>
        <dbReference type="ARBA" id="ARBA00023186"/>
    </source>
</evidence>
<dbReference type="InterPro" id="IPR036869">
    <property type="entry name" value="J_dom_sf"/>
</dbReference>
<dbReference type="SUPFAM" id="SSF46565">
    <property type="entry name" value="Chaperone J-domain"/>
    <property type="match status" value="1"/>
</dbReference>
<dbReference type="PANTHER" id="PTHR44157:SF1">
    <property type="entry name" value="DNAJ HOMOLOG SUBFAMILY C MEMBER 11"/>
    <property type="match status" value="1"/>
</dbReference>
<dbReference type="Proteomes" id="UP001151516">
    <property type="component" value="Unassembled WGS sequence"/>
</dbReference>
<dbReference type="Gene3D" id="1.10.287.110">
    <property type="entry name" value="DnaJ domain"/>
    <property type="match status" value="1"/>
</dbReference>
<dbReference type="InterPro" id="IPR055225">
    <property type="entry name" value="DNAJC11-like_beta-barrel"/>
</dbReference>
<dbReference type="OrthoDB" id="10250354at2759"/>
<keyword evidence="7" id="KW-1185">Reference proteome</keyword>
<reference evidence="6" key="1">
    <citation type="submission" date="2022-07" db="EMBL/GenBank/DDBJ databases">
        <title>Phylogenomic reconstructions and comparative analyses of Kickxellomycotina fungi.</title>
        <authorList>
            <person name="Reynolds N.K."/>
            <person name="Stajich J.E."/>
            <person name="Barry K."/>
            <person name="Grigoriev I.V."/>
            <person name="Crous P."/>
            <person name="Smith M.E."/>
        </authorList>
    </citation>
    <scope>NUCLEOTIDE SEQUENCE</scope>
    <source>
        <strain evidence="6">CBS 109367</strain>
    </source>
</reference>
<evidence type="ECO:0000313" key="6">
    <source>
        <dbReference type="EMBL" id="KAJ2684556.1"/>
    </source>
</evidence>
<dbReference type="PANTHER" id="PTHR44157">
    <property type="entry name" value="DNAJ HOMOLOG SUBFAMILY C MEMBER 11"/>
    <property type="match status" value="1"/>
</dbReference>
<keyword evidence="2 4" id="KW-0472">Membrane</keyword>
<dbReference type="InterPro" id="IPR024586">
    <property type="entry name" value="DnaJ-like_C11_C"/>
</dbReference>
<comment type="subcellular location">
    <subcellularLocation>
        <location evidence="1">Membrane</location>
    </subcellularLocation>
</comment>